<dbReference type="CDD" id="cd00130">
    <property type="entry name" value="PAS"/>
    <property type="match status" value="1"/>
</dbReference>
<dbReference type="Gene3D" id="3.30.450.20">
    <property type="entry name" value="PAS domain"/>
    <property type="match status" value="1"/>
</dbReference>
<dbReference type="PROSITE" id="PS50112">
    <property type="entry name" value="PAS"/>
    <property type="match status" value="1"/>
</dbReference>
<dbReference type="EMBL" id="OBQC01000002">
    <property type="protein sequence ID" value="SOC36298.1"/>
    <property type="molecule type" value="Genomic_DNA"/>
</dbReference>
<dbReference type="Proteomes" id="UP000219252">
    <property type="component" value="Unassembled WGS sequence"/>
</dbReference>
<dbReference type="SUPFAM" id="SSF55781">
    <property type="entry name" value="GAF domain-like"/>
    <property type="match status" value="1"/>
</dbReference>
<dbReference type="Gene3D" id="3.30.70.270">
    <property type="match status" value="1"/>
</dbReference>
<sequence>MFIPSKMPHTKEQLITFLCTLCDQAPKGVAIIDQSDSSQSFLYCNEPFLHLTGYSSEELIGNNLTLLCGTKTNSEKQLEIEINIKTETPFEINVIHYQKDGSPFWNCINSFPIRDYTNKVQYTLLYFKNITHSLLDKMLSKLEREVYAGLEQGADTEKILQLISEKIEKYYIRDIYCAIRVLNQYDKLDVVATGTLPVHIIENFDDKIHEPNAGFNENAIYIDDYSPIYDHQVVSQQGFYQSIVSSWSKPIVNQDKQILGNIIIYLKSKSSLKQTDIEFLKKLTPIISLSLKYAEHKKELKKLAFFDMNSGLPNQNYFYTQLSKWIGEKYSGLLLILQPVEYAGIVDLYGRKSGDELLKQIAIRLNSSSQEFEQDIIYGRFSNSSIIMAVKVERTEIESFVTKLRHLLTLSPYGFTEREMFINFNIGVAYFCHKVELEESIRQADLALTSSRRKNGTVVTFFEEEINKLMQKEMDILNQLIYGLKNNEFTAFLQPKVNLMTKEIVGFEALARWNSPVLGFVSPATFIPIAESSGKIREIDNAILKQVLEWQQKRKEKGLKLFPVSVNISPVHFYHESFVDDFIQLVSQYEIAPEYIKFEVTENFELVDLERAKDILLKLNSYGYKSSIDDFGVGFSSLSYLQKLPFSEIKIDRSFVSNMNTNEMISIVQTIVQLASNLKMNAVAEGIETLDQYNFLKEIGCLIGQGFYFHKPLPIDEAEQLLNVE</sequence>
<dbReference type="InterPro" id="IPR000160">
    <property type="entry name" value="GGDEF_dom"/>
</dbReference>
<dbReference type="SMART" id="SM00052">
    <property type="entry name" value="EAL"/>
    <property type="match status" value="1"/>
</dbReference>
<dbReference type="Pfam" id="PF00990">
    <property type="entry name" value="GGDEF"/>
    <property type="match status" value="1"/>
</dbReference>
<feature type="domain" description="GGDEF" evidence="3">
    <location>
        <begin position="330"/>
        <end position="464"/>
    </location>
</feature>
<dbReference type="Pfam" id="PF13426">
    <property type="entry name" value="PAS_9"/>
    <property type="match status" value="1"/>
</dbReference>
<dbReference type="PROSITE" id="PS50887">
    <property type="entry name" value="GGDEF"/>
    <property type="match status" value="1"/>
</dbReference>
<evidence type="ECO:0000259" key="3">
    <source>
        <dbReference type="PROSITE" id="PS50887"/>
    </source>
</evidence>
<feature type="domain" description="EAL" evidence="2">
    <location>
        <begin position="473"/>
        <end position="725"/>
    </location>
</feature>
<accession>A0A285U4E0</accession>
<evidence type="ECO:0000259" key="1">
    <source>
        <dbReference type="PROSITE" id="PS50112"/>
    </source>
</evidence>
<dbReference type="SUPFAM" id="SSF55785">
    <property type="entry name" value="PYP-like sensor domain (PAS domain)"/>
    <property type="match status" value="1"/>
</dbReference>
<dbReference type="InterPro" id="IPR050706">
    <property type="entry name" value="Cyclic-di-GMP_PDE-like"/>
</dbReference>
<dbReference type="RefSeq" id="WP_097148285.1">
    <property type="nucleotide sequence ID" value="NZ_OBQC01000002.1"/>
</dbReference>
<dbReference type="InterPro" id="IPR029787">
    <property type="entry name" value="Nucleotide_cyclase"/>
</dbReference>
<feature type="domain" description="PAS" evidence="1">
    <location>
        <begin position="23"/>
        <end position="64"/>
    </location>
</feature>
<organism evidence="4 5">
    <name type="scientific">Ureibacillus acetophenoni</name>
    <dbReference type="NCBI Taxonomy" id="614649"/>
    <lineage>
        <taxon>Bacteria</taxon>
        <taxon>Bacillati</taxon>
        <taxon>Bacillota</taxon>
        <taxon>Bacilli</taxon>
        <taxon>Bacillales</taxon>
        <taxon>Caryophanaceae</taxon>
        <taxon>Ureibacillus</taxon>
    </lineage>
</organism>
<dbReference type="NCBIfam" id="TIGR00229">
    <property type="entry name" value="sensory_box"/>
    <property type="match status" value="1"/>
</dbReference>
<dbReference type="InterPro" id="IPR043128">
    <property type="entry name" value="Rev_trsase/Diguanyl_cyclase"/>
</dbReference>
<dbReference type="InterPro" id="IPR000014">
    <property type="entry name" value="PAS"/>
</dbReference>
<keyword evidence="5" id="KW-1185">Reference proteome</keyword>
<dbReference type="SUPFAM" id="SSF141868">
    <property type="entry name" value="EAL domain-like"/>
    <property type="match status" value="1"/>
</dbReference>
<evidence type="ECO:0000313" key="4">
    <source>
        <dbReference type="EMBL" id="SOC36298.1"/>
    </source>
</evidence>
<proteinExistence type="predicted"/>
<dbReference type="PROSITE" id="PS50883">
    <property type="entry name" value="EAL"/>
    <property type="match status" value="1"/>
</dbReference>
<gene>
    <name evidence="4" type="ORF">SAMN05877842_102212</name>
</gene>
<dbReference type="InterPro" id="IPR035965">
    <property type="entry name" value="PAS-like_dom_sf"/>
</dbReference>
<dbReference type="InterPro" id="IPR001633">
    <property type="entry name" value="EAL_dom"/>
</dbReference>
<dbReference type="SUPFAM" id="SSF55073">
    <property type="entry name" value="Nucleotide cyclase"/>
    <property type="match status" value="1"/>
</dbReference>
<dbReference type="Gene3D" id="3.20.20.450">
    <property type="entry name" value="EAL domain"/>
    <property type="match status" value="1"/>
</dbReference>
<dbReference type="InterPro" id="IPR035919">
    <property type="entry name" value="EAL_sf"/>
</dbReference>
<dbReference type="PANTHER" id="PTHR33121">
    <property type="entry name" value="CYCLIC DI-GMP PHOSPHODIESTERASE PDEF"/>
    <property type="match status" value="1"/>
</dbReference>
<evidence type="ECO:0000259" key="2">
    <source>
        <dbReference type="PROSITE" id="PS50883"/>
    </source>
</evidence>
<reference evidence="5" key="1">
    <citation type="submission" date="2017-08" db="EMBL/GenBank/DDBJ databases">
        <authorList>
            <person name="Varghese N."/>
            <person name="Submissions S."/>
        </authorList>
    </citation>
    <scope>NUCLEOTIDE SEQUENCE [LARGE SCALE GENOMIC DNA]</scope>
    <source>
        <strain evidence="5">JC23</strain>
    </source>
</reference>
<protein>
    <submittedName>
        <fullName evidence="4">PAS domain S-box-containing protein</fullName>
    </submittedName>
</protein>
<dbReference type="Pfam" id="PF00563">
    <property type="entry name" value="EAL"/>
    <property type="match status" value="1"/>
</dbReference>
<dbReference type="SMART" id="SM00267">
    <property type="entry name" value="GGDEF"/>
    <property type="match status" value="1"/>
</dbReference>
<evidence type="ECO:0000313" key="5">
    <source>
        <dbReference type="Proteomes" id="UP000219252"/>
    </source>
</evidence>
<dbReference type="CDD" id="cd01948">
    <property type="entry name" value="EAL"/>
    <property type="match status" value="1"/>
</dbReference>
<dbReference type="PANTHER" id="PTHR33121:SF70">
    <property type="entry name" value="SIGNALING PROTEIN YKOW"/>
    <property type="match status" value="1"/>
</dbReference>
<dbReference type="AlphaFoldDB" id="A0A285U4E0"/>
<dbReference type="GO" id="GO:0071111">
    <property type="term" value="F:cyclic-guanylate-specific phosphodiesterase activity"/>
    <property type="evidence" value="ECO:0007669"/>
    <property type="project" value="InterPro"/>
</dbReference>
<dbReference type="OrthoDB" id="9759607at2"/>
<name>A0A285U4E0_9BACL</name>